<dbReference type="InterPro" id="IPR044063">
    <property type="entry name" value="ZF_RING_GID"/>
</dbReference>
<protein>
    <submittedName>
        <fullName evidence="10">Protein RMD5 homolog A isoform X1</fullName>
    </submittedName>
</protein>
<evidence type="ECO:0000256" key="6">
    <source>
        <dbReference type="PROSITE-ProRule" id="PRU01215"/>
    </source>
</evidence>
<keyword evidence="4 6" id="KW-0863">Zinc-finger</keyword>
<dbReference type="InterPro" id="IPR006594">
    <property type="entry name" value="LisH"/>
</dbReference>
<keyword evidence="7" id="KW-0175">Coiled coil</keyword>
<dbReference type="Proteomes" id="UP000301870">
    <property type="component" value="Chromosome 23"/>
</dbReference>
<evidence type="ECO:0000256" key="1">
    <source>
        <dbReference type="ARBA" id="ARBA00004496"/>
    </source>
</evidence>
<accession>A0A9J7EF39</accession>
<keyword evidence="5" id="KW-0862">Zinc</keyword>
<evidence type="ECO:0000256" key="3">
    <source>
        <dbReference type="ARBA" id="ARBA00022723"/>
    </source>
</evidence>
<proteinExistence type="predicted"/>
<keyword evidence="2" id="KW-0963">Cytoplasm</keyword>
<gene>
    <name evidence="10" type="primary">LOC111356643</name>
</gene>
<reference evidence="10" key="1">
    <citation type="submission" date="2025-08" db="UniProtKB">
        <authorList>
            <consortium name="RefSeq"/>
        </authorList>
    </citation>
    <scope>IDENTIFICATION</scope>
    <source>
        <strain evidence="10">Ishihara</strain>
        <tissue evidence="10">Whole body</tissue>
    </source>
</reference>
<dbReference type="GO" id="GO:0043161">
    <property type="term" value="P:proteasome-mediated ubiquitin-dependent protein catabolic process"/>
    <property type="evidence" value="ECO:0007669"/>
    <property type="project" value="InterPro"/>
</dbReference>
<dbReference type="SUPFAM" id="SSF48452">
    <property type="entry name" value="TPR-like"/>
    <property type="match status" value="1"/>
</dbReference>
<dbReference type="GO" id="GO:0008270">
    <property type="term" value="F:zinc ion binding"/>
    <property type="evidence" value="ECO:0007669"/>
    <property type="project" value="UniProtKB-KW"/>
</dbReference>
<dbReference type="GO" id="GO:0005634">
    <property type="term" value="C:nucleus"/>
    <property type="evidence" value="ECO:0007669"/>
    <property type="project" value="TreeGrafter"/>
</dbReference>
<dbReference type="InterPro" id="IPR045098">
    <property type="entry name" value="Fyv10_fam"/>
</dbReference>
<dbReference type="GO" id="GO:0061630">
    <property type="term" value="F:ubiquitin protein ligase activity"/>
    <property type="evidence" value="ECO:0007669"/>
    <property type="project" value="InterPro"/>
</dbReference>
<evidence type="ECO:0000256" key="5">
    <source>
        <dbReference type="ARBA" id="ARBA00022833"/>
    </source>
</evidence>
<feature type="coiled-coil region" evidence="7">
    <location>
        <begin position="22"/>
        <end position="49"/>
    </location>
</feature>
<dbReference type="GO" id="GO:0034657">
    <property type="term" value="C:GID complex"/>
    <property type="evidence" value="ECO:0007669"/>
    <property type="project" value="TreeGrafter"/>
</dbReference>
<dbReference type="PROSITE" id="PS50896">
    <property type="entry name" value="LISH"/>
    <property type="match status" value="1"/>
</dbReference>
<feature type="zinc finger region" description="RING-Gid-type" evidence="6">
    <location>
        <begin position="338"/>
        <end position="404"/>
    </location>
</feature>
<dbReference type="InterPro" id="IPR011990">
    <property type="entry name" value="TPR-like_helical_dom_sf"/>
</dbReference>
<organism evidence="9 10">
    <name type="scientific">Spodoptera litura</name>
    <name type="common">Asian cotton leafworm</name>
    <dbReference type="NCBI Taxonomy" id="69820"/>
    <lineage>
        <taxon>Eukaryota</taxon>
        <taxon>Metazoa</taxon>
        <taxon>Ecdysozoa</taxon>
        <taxon>Arthropoda</taxon>
        <taxon>Hexapoda</taxon>
        <taxon>Insecta</taxon>
        <taxon>Pterygota</taxon>
        <taxon>Neoptera</taxon>
        <taxon>Endopterygota</taxon>
        <taxon>Lepidoptera</taxon>
        <taxon>Glossata</taxon>
        <taxon>Ditrysia</taxon>
        <taxon>Noctuoidea</taxon>
        <taxon>Noctuidae</taxon>
        <taxon>Amphipyrinae</taxon>
        <taxon>Spodoptera</taxon>
    </lineage>
</organism>
<dbReference type="GO" id="GO:0005737">
    <property type="term" value="C:cytoplasm"/>
    <property type="evidence" value="ECO:0007669"/>
    <property type="project" value="UniProtKB-SubCell"/>
</dbReference>
<dbReference type="GeneID" id="111356643"/>
<dbReference type="SMART" id="SM00667">
    <property type="entry name" value="LisH"/>
    <property type="match status" value="1"/>
</dbReference>
<evidence type="ECO:0000259" key="8">
    <source>
        <dbReference type="PROSITE" id="PS51867"/>
    </source>
</evidence>
<evidence type="ECO:0000256" key="4">
    <source>
        <dbReference type="ARBA" id="ARBA00022771"/>
    </source>
</evidence>
<evidence type="ECO:0000313" key="10">
    <source>
        <dbReference type="RefSeq" id="XP_022826847.1"/>
    </source>
</evidence>
<dbReference type="PANTHER" id="PTHR12170:SF3">
    <property type="entry name" value="GH10162P"/>
    <property type="match status" value="1"/>
</dbReference>
<sequence length="419" mass="46056">MDSCLGVEQDLDKALSKFRSLNDNSSKLLQNMIDQVEEVRREITKYSNDTQLSPAQTMLINDLAATVKTTTAQMSTGNYHRELHATVSRVGKSIDRHFIADYASVAPKAESFCNDVNRPIMEQAIAQHLYRQGLEDVGDAFVSEAKITGVERTCTFALLQRCAAALAEGDPSAALNWAERRAHELHNSPLPFTLHRMQALKLAREQGVGAAIEYARRQFPLHAARHERALQAAVCALAWCTPGAGPAPPIYQHLLDPKALGAEAAELFIKEACGLLRLAPLSPLAGAVLAGARVLPALHDIRSKMSHPHVIAAWSDDELPFEVDLGEDGGGYHSVFACPILRQQASEQNPPMRLLCGHVISRDALNKLAMGAKVYPLRSANVLIRSDRGNRRRGDNNRLKCPYCPMEQSPAEARQIYFS</sequence>
<dbReference type="AlphaFoldDB" id="A0A9J7EF39"/>
<dbReference type="OrthoDB" id="1933281at2759"/>
<dbReference type="PANTHER" id="PTHR12170">
    <property type="entry name" value="MACROPHAGE ERYTHROBLAST ATTACHER-RELATED"/>
    <property type="match status" value="1"/>
</dbReference>
<comment type="subcellular location">
    <subcellularLocation>
        <location evidence="1">Cytoplasm</location>
    </subcellularLocation>
</comment>
<dbReference type="PROSITE" id="PS51867">
    <property type="entry name" value="ZF_RING_GID"/>
    <property type="match status" value="1"/>
</dbReference>
<feature type="domain" description="RING-Gid-type" evidence="8">
    <location>
        <begin position="338"/>
        <end position="404"/>
    </location>
</feature>
<keyword evidence="3" id="KW-0479">Metal-binding</keyword>
<dbReference type="RefSeq" id="XP_022826847.1">
    <property type="nucleotide sequence ID" value="XM_022971079.1"/>
</dbReference>
<evidence type="ECO:0000256" key="7">
    <source>
        <dbReference type="SAM" id="Coils"/>
    </source>
</evidence>
<evidence type="ECO:0000256" key="2">
    <source>
        <dbReference type="ARBA" id="ARBA00022490"/>
    </source>
</evidence>
<dbReference type="InterPro" id="IPR024964">
    <property type="entry name" value="CTLH/CRA"/>
</dbReference>
<dbReference type="KEGG" id="sliu:111356643"/>
<dbReference type="Pfam" id="PF10607">
    <property type="entry name" value="CTLH"/>
    <property type="match status" value="1"/>
</dbReference>
<dbReference type="CTD" id="37382"/>
<name>A0A9J7EF39_SPOLT</name>
<keyword evidence="9" id="KW-1185">Reference proteome</keyword>
<evidence type="ECO:0000313" key="9">
    <source>
        <dbReference type="Proteomes" id="UP000301870"/>
    </source>
</evidence>